<dbReference type="AlphaFoldDB" id="A0A915L8H9"/>
<dbReference type="WBParaSite" id="nRc.2.0.1.t46051-RA">
    <property type="protein sequence ID" value="nRc.2.0.1.t46051-RA"/>
    <property type="gene ID" value="nRc.2.0.1.g46051"/>
</dbReference>
<organism evidence="2 3">
    <name type="scientific">Romanomermis culicivorax</name>
    <name type="common">Nematode worm</name>
    <dbReference type="NCBI Taxonomy" id="13658"/>
    <lineage>
        <taxon>Eukaryota</taxon>
        <taxon>Metazoa</taxon>
        <taxon>Ecdysozoa</taxon>
        <taxon>Nematoda</taxon>
        <taxon>Enoplea</taxon>
        <taxon>Dorylaimia</taxon>
        <taxon>Mermithida</taxon>
        <taxon>Mermithoidea</taxon>
        <taxon>Mermithidae</taxon>
        <taxon>Romanomermis</taxon>
    </lineage>
</organism>
<keyword evidence="2" id="KW-1185">Reference proteome</keyword>
<evidence type="ECO:0000313" key="2">
    <source>
        <dbReference type="Proteomes" id="UP000887565"/>
    </source>
</evidence>
<keyword evidence="1" id="KW-1133">Transmembrane helix</keyword>
<sequence>MLYMKYTYRKCQKCLFFAQKAEISEKDPNYCFFVGLTKKQLQQGMLSLFMVWIILLLLPIANLIQVVKGIEVQMGPT</sequence>
<proteinExistence type="predicted"/>
<keyword evidence="1" id="KW-0812">Transmembrane</keyword>
<dbReference type="Proteomes" id="UP000887565">
    <property type="component" value="Unplaced"/>
</dbReference>
<protein>
    <submittedName>
        <fullName evidence="3">Uncharacterized protein</fullName>
    </submittedName>
</protein>
<name>A0A915L8H9_ROMCU</name>
<accession>A0A915L8H9</accession>
<evidence type="ECO:0000256" key="1">
    <source>
        <dbReference type="SAM" id="Phobius"/>
    </source>
</evidence>
<feature type="transmembrane region" description="Helical" evidence="1">
    <location>
        <begin position="46"/>
        <end position="67"/>
    </location>
</feature>
<evidence type="ECO:0000313" key="3">
    <source>
        <dbReference type="WBParaSite" id="nRc.2.0.1.t46051-RA"/>
    </source>
</evidence>
<keyword evidence="1" id="KW-0472">Membrane</keyword>
<reference evidence="3" key="1">
    <citation type="submission" date="2022-11" db="UniProtKB">
        <authorList>
            <consortium name="WormBaseParasite"/>
        </authorList>
    </citation>
    <scope>IDENTIFICATION</scope>
</reference>